<dbReference type="EC" id="2.3.1.243" evidence="6"/>
<keyword evidence="8" id="KW-1185">Reference proteome</keyword>
<evidence type="ECO:0000313" key="7">
    <source>
        <dbReference type="EMBL" id="MBP2167045.1"/>
    </source>
</evidence>
<dbReference type="EMBL" id="JAGGMQ010000001">
    <property type="protein sequence ID" value="MBP2167045.1"/>
    <property type="molecule type" value="Genomic_DNA"/>
</dbReference>
<reference evidence="8" key="1">
    <citation type="submission" date="2023-07" db="EMBL/GenBank/DDBJ databases">
        <title>Genome mining of underrepresented organisms for secondary metabolites.</title>
        <authorList>
            <person name="D'Agostino P.M."/>
        </authorList>
    </citation>
    <scope>NUCLEOTIDE SEQUENCE [LARGE SCALE GENOMIC DNA]</scope>
    <source>
        <strain evidence="8">WS4403</strain>
    </source>
</reference>
<keyword evidence="6" id="KW-0812">Transmembrane</keyword>
<keyword evidence="1 6" id="KW-1003">Cell membrane</keyword>
<organism evidence="7 8">
    <name type="scientific">Winslowiella toletana</name>
    <dbReference type="NCBI Taxonomy" id="92490"/>
    <lineage>
        <taxon>Bacteria</taxon>
        <taxon>Pseudomonadati</taxon>
        <taxon>Pseudomonadota</taxon>
        <taxon>Gammaproteobacteria</taxon>
        <taxon>Enterobacterales</taxon>
        <taxon>Erwiniaceae</taxon>
        <taxon>Winslowiella</taxon>
    </lineage>
</organism>
<evidence type="ECO:0000256" key="3">
    <source>
        <dbReference type="ARBA" id="ARBA00022679"/>
    </source>
</evidence>
<evidence type="ECO:0000256" key="6">
    <source>
        <dbReference type="HAMAP-Rule" id="MF_01944"/>
    </source>
</evidence>
<dbReference type="Pfam" id="PF03279">
    <property type="entry name" value="Lip_A_acyltrans"/>
    <property type="match status" value="1"/>
</dbReference>
<comment type="subcellular location">
    <subcellularLocation>
        <location evidence="6">Cell inner membrane</location>
        <topology evidence="6">Single-pass membrane protein</topology>
    </subcellularLocation>
</comment>
<dbReference type="CDD" id="cd07984">
    <property type="entry name" value="LPLAT_LABLAT-like"/>
    <property type="match status" value="1"/>
</dbReference>
<proteinExistence type="inferred from homology"/>
<evidence type="ECO:0000256" key="4">
    <source>
        <dbReference type="ARBA" id="ARBA00023136"/>
    </source>
</evidence>
<keyword evidence="2 6" id="KW-0997">Cell inner membrane</keyword>
<comment type="pathway">
    <text evidence="6">Glycolipid biosynthesis; KDO(2)-lipid A biosynthesis; KDO(2)-lipid A from CMP-3-deoxy-D-manno-octulosonate and lipid IV(A): step 4/4.</text>
</comment>
<comment type="catalytic activity">
    <reaction evidence="6">
        <text>an alpha-Kdo-(2-&gt;4)-alpha-Kdo-(2-&gt;6)-(acyl)-lipid IVA + a fatty acyl-[ACP] = an alpha-Kdo-(2-&gt;4)-alpha-Kdo-(2-&gt;6)-lipid A + holo-[ACP]</text>
        <dbReference type="Rhea" id="RHEA:69400"/>
        <dbReference type="Rhea" id="RHEA-COMP:9685"/>
        <dbReference type="Rhea" id="RHEA-COMP:14125"/>
        <dbReference type="ChEBI" id="CHEBI:64479"/>
        <dbReference type="ChEBI" id="CHEBI:138651"/>
        <dbReference type="ChEBI" id="CHEBI:176430"/>
        <dbReference type="ChEBI" id="CHEBI:176431"/>
        <dbReference type="EC" id="2.3.1.243"/>
    </reaction>
</comment>
<dbReference type="GO" id="GO:0016746">
    <property type="term" value="F:acyltransferase activity"/>
    <property type="evidence" value="ECO:0007669"/>
    <property type="project" value="UniProtKB-KW"/>
</dbReference>
<feature type="short sequence motif" description="HXXXXD motif" evidence="6">
    <location>
        <begin position="136"/>
        <end position="141"/>
    </location>
</feature>
<name>A0ABS4P313_9GAMM</name>
<keyword evidence="6" id="KW-0448">Lipopolysaccharide biosynthesis</keyword>
<evidence type="ECO:0000313" key="8">
    <source>
        <dbReference type="Proteomes" id="UP001195624"/>
    </source>
</evidence>
<dbReference type="InterPro" id="IPR011921">
    <property type="entry name" value="Lipid_A_MsbB"/>
</dbReference>
<keyword evidence="5 6" id="KW-0012">Acyltransferase</keyword>
<sequence length="319" mass="36965">MHKKMEFRPVFQYRFLQPKYWGTWLALGACCGIALMPVTLRDPLLGALGRTVGKFARRARRRARINLYYCMPELTETQREDIIDQMFAVAPQSMAVVAELALRQPEKLRKRVVWHGREIIDELRASKQNVIFLVPHGWAIDIAAMLITAEGVQGVGLIQHQRNQLVDYIWNKVRCCYGARVFSRNNGIKPFIDSVRNGSWGYYLPDEDHGAEQSEFVGFFGTYKATLPAAARLMKVCRARVVPLFPTYDSKRHQVHMHIRPPMDDLQNADAVTQARRMNEEIENLVRPHPEQYTWILKVLKTRKPGEAEPYLREDLYPE</sequence>
<dbReference type="PANTHER" id="PTHR30606">
    <property type="entry name" value="LIPID A BIOSYNTHESIS LAUROYL ACYLTRANSFERASE"/>
    <property type="match status" value="1"/>
</dbReference>
<evidence type="ECO:0000256" key="1">
    <source>
        <dbReference type="ARBA" id="ARBA00022475"/>
    </source>
</evidence>
<dbReference type="PROSITE" id="PS51257">
    <property type="entry name" value="PROKAR_LIPOPROTEIN"/>
    <property type="match status" value="1"/>
</dbReference>
<dbReference type="NCBIfam" id="TIGR02208">
    <property type="entry name" value="lipid_A_msbB"/>
    <property type="match status" value="1"/>
</dbReference>
<comment type="function">
    <text evidence="6">Catalyzes the transfer of an acyl chain from an acyl-[acyl-carrier-protein] (ACP) to a Kdo(2)-(acyl)-lipid IV(A) to form a Kdo(2)-lipid A.</text>
</comment>
<dbReference type="InterPro" id="IPR004960">
    <property type="entry name" value="LipA_acyltrans"/>
</dbReference>
<dbReference type="PIRSF" id="PIRSF026649">
    <property type="entry name" value="MsbB"/>
    <property type="match status" value="1"/>
</dbReference>
<dbReference type="HAMAP" id="MF_01944">
    <property type="entry name" value="Lipid_A_LpxM"/>
    <property type="match status" value="1"/>
</dbReference>
<keyword evidence="6" id="KW-1133">Transmembrane helix</keyword>
<protein>
    <recommendedName>
        <fullName evidence="6">Lipid A biosynthesis acyltransferase</fullName>
        <ecNumber evidence="6">2.3.1.243</ecNumber>
    </recommendedName>
    <alternativeName>
        <fullName evidence="6">Kdo(2)-lauroyl-lipid IV(A) acyltransferase</fullName>
    </alternativeName>
</protein>
<dbReference type="PANTHER" id="PTHR30606:SF4">
    <property type="entry name" value="LIPID A BIOSYNTHESIS MYRISTOYLTRANSFERASE"/>
    <property type="match status" value="1"/>
</dbReference>
<comment type="caution">
    <text evidence="7">The sequence shown here is derived from an EMBL/GenBank/DDBJ whole genome shotgun (WGS) entry which is preliminary data.</text>
</comment>
<feature type="transmembrane region" description="Helical" evidence="6">
    <location>
        <begin position="21"/>
        <end position="40"/>
    </location>
</feature>
<dbReference type="Proteomes" id="UP001195624">
    <property type="component" value="Unassembled WGS sequence"/>
</dbReference>
<keyword evidence="4 6" id="KW-0472">Membrane</keyword>
<accession>A0ABS4P313</accession>
<comment type="similarity">
    <text evidence="6">Belongs to the LpxL/LpxM/LpxP family. LpxM subfamily.</text>
</comment>
<keyword evidence="3 6" id="KW-0808">Transferase</keyword>
<comment type="pathway">
    <text evidence="6">Bacterial outer membrane biogenesis; lipopolysaccharide biosynthesis.</text>
</comment>
<evidence type="ECO:0000256" key="2">
    <source>
        <dbReference type="ARBA" id="ARBA00022519"/>
    </source>
</evidence>
<dbReference type="NCBIfam" id="NF006507">
    <property type="entry name" value="PRK08943.1"/>
    <property type="match status" value="1"/>
</dbReference>
<gene>
    <name evidence="6" type="primary">lpxM</name>
    <name evidence="7" type="ORF">J2125_000237</name>
</gene>
<evidence type="ECO:0000256" key="5">
    <source>
        <dbReference type="ARBA" id="ARBA00023315"/>
    </source>
</evidence>